<comment type="caution">
    <text evidence="1">The sequence shown here is derived from an EMBL/GenBank/DDBJ whole genome shotgun (WGS) entry which is preliminary data.</text>
</comment>
<organism evidence="1 2">
    <name type="scientific">Aldrovandia affinis</name>
    <dbReference type="NCBI Taxonomy" id="143900"/>
    <lineage>
        <taxon>Eukaryota</taxon>
        <taxon>Metazoa</taxon>
        <taxon>Chordata</taxon>
        <taxon>Craniata</taxon>
        <taxon>Vertebrata</taxon>
        <taxon>Euteleostomi</taxon>
        <taxon>Actinopterygii</taxon>
        <taxon>Neopterygii</taxon>
        <taxon>Teleostei</taxon>
        <taxon>Notacanthiformes</taxon>
        <taxon>Halosauridae</taxon>
        <taxon>Aldrovandia</taxon>
    </lineage>
</organism>
<dbReference type="Proteomes" id="UP001221898">
    <property type="component" value="Unassembled WGS sequence"/>
</dbReference>
<accession>A0AAD7RMT3</accession>
<reference evidence="1" key="1">
    <citation type="journal article" date="2023" name="Science">
        <title>Genome structures resolve the early diversification of teleost fishes.</title>
        <authorList>
            <person name="Parey E."/>
            <person name="Louis A."/>
            <person name="Montfort J."/>
            <person name="Bouchez O."/>
            <person name="Roques C."/>
            <person name="Iampietro C."/>
            <person name="Lluch J."/>
            <person name="Castinel A."/>
            <person name="Donnadieu C."/>
            <person name="Desvignes T."/>
            <person name="Floi Bucao C."/>
            <person name="Jouanno E."/>
            <person name="Wen M."/>
            <person name="Mejri S."/>
            <person name="Dirks R."/>
            <person name="Jansen H."/>
            <person name="Henkel C."/>
            <person name="Chen W.J."/>
            <person name="Zahm M."/>
            <person name="Cabau C."/>
            <person name="Klopp C."/>
            <person name="Thompson A.W."/>
            <person name="Robinson-Rechavi M."/>
            <person name="Braasch I."/>
            <person name="Lecointre G."/>
            <person name="Bobe J."/>
            <person name="Postlethwait J.H."/>
            <person name="Berthelot C."/>
            <person name="Roest Crollius H."/>
            <person name="Guiguen Y."/>
        </authorList>
    </citation>
    <scope>NUCLEOTIDE SEQUENCE</scope>
    <source>
        <strain evidence="1">NC1722</strain>
    </source>
</reference>
<evidence type="ECO:0000313" key="1">
    <source>
        <dbReference type="EMBL" id="KAJ8386950.1"/>
    </source>
</evidence>
<proteinExistence type="predicted"/>
<keyword evidence="2" id="KW-1185">Reference proteome</keyword>
<dbReference type="EMBL" id="JAINUG010000220">
    <property type="protein sequence ID" value="KAJ8386950.1"/>
    <property type="molecule type" value="Genomic_DNA"/>
</dbReference>
<evidence type="ECO:0000313" key="2">
    <source>
        <dbReference type="Proteomes" id="UP001221898"/>
    </source>
</evidence>
<dbReference type="AlphaFoldDB" id="A0AAD7RMT3"/>
<name>A0AAD7RMT3_9TELE</name>
<gene>
    <name evidence="1" type="ORF">AAFF_G00165470</name>
</gene>
<sequence length="109" mass="11533">MSISKDLVSSGGWPQFSAPLALASLCPSLGGWSAGAATRCWQCSTASWTDGNIRSGVTTPSMKLSFPRSSSKVPVNQQGKVNTFFFPVRFQPVNAVTSALGFNPPFNCT</sequence>
<protein>
    <submittedName>
        <fullName evidence="1">Uncharacterized protein</fullName>
    </submittedName>
</protein>